<dbReference type="GO" id="GO:0006950">
    <property type="term" value="P:response to stress"/>
    <property type="evidence" value="ECO:0007669"/>
    <property type="project" value="TreeGrafter"/>
</dbReference>
<dbReference type="InterPro" id="IPR000835">
    <property type="entry name" value="HTH_MarR-typ"/>
</dbReference>
<dbReference type="InterPro" id="IPR039422">
    <property type="entry name" value="MarR/SlyA-like"/>
</dbReference>
<proteinExistence type="predicted"/>
<dbReference type="PANTHER" id="PTHR33164:SF99">
    <property type="entry name" value="MARR FAMILY REGULATORY PROTEIN"/>
    <property type="match status" value="1"/>
</dbReference>
<dbReference type="Proteomes" id="UP000316806">
    <property type="component" value="Chromosome"/>
</dbReference>
<dbReference type="GO" id="GO:0003700">
    <property type="term" value="F:DNA-binding transcription factor activity"/>
    <property type="evidence" value="ECO:0007669"/>
    <property type="project" value="InterPro"/>
</dbReference>
<name>A0A516RAN7_STRST</name>
<dbReference type="InterPro" id="IPR036388">
    <property type="entry name" value="WH-like_DNA-bd_sf"/>
</dbReference>
<reference evidence="2 3" key="1">
    <citation type="journal article" date="2019" name="J. Ind. Microbiol. Biotechnol.">
        <title>The complete genomic sequence of Streptomyces spectabilis NRRL-2792 and identification of secondary metabolite biosynthetic gene clusters.</title>
        <authorList>
            <person name="Sinha A."/>
            <person name="Phillips-Salemka S."/>
            <person name="Niraula T.A."/>
            <person name="Short K.A."/>
            <person name="Niraula N.P."/>
        </authorList>
    </citation>
    <scope>NUCLEOTIDE SEQUENCE [LARGE SCALE GENOMIC DNA]</scope>
    <source>
        <strain evidence="2 3">NRRL 2792</strain>
    </source>
</reference>
<evidence type="ECO:0000313" key="2">
    <source>
        <dbReference type="EMBL" id="QDQ12716.1"/>
    </source>
</evidence>
<protein>
    <submittedName>
        <fullName evidence="2">Winged helix-turn-helix transcriptional regulator</fullName>
    </submittedName>
</protein>
<dbReference type="RefSeq" id="WP_144320048.1">
    <property type="nucleotide sequence ID" value="NZ_CP040916.1"/>
</dbReference>
<dbReference type="Pfam" id="PF12802">
    <property type="entry name" value="MarR_2"/>
    <property type="match status" value="1"/>
</dbReference>
<dbReference type="Gene3D" id="1.10.10.10">
    <property type="entry name" value="Winged helix-like DNA-binding domain superfamily/Winged helix DNA-binding domain"/>
    <property type="match status" value="1"/>
</dbReference>
<dbReference type="InterPro" id="IPR036390">
    <property type="entry name" value="WH_DNA-bd_sf"/>
</dbReference>
<dbReference type="PROSITE" id="PS50995">
    <property type="entry name" value="HTH_MARR_2"/>
    <property type="match status" value="1"/>
</dbReference>
<accession>A0A516RAN7</accession>
<sequence length="166" mass="18244">MSDSGWLSDEQQHAWRSFVSMHTALLTRLNAHLQDEGGLSSPDYQILVALSEAPRGRARATALGRETGWEKSRLSHHLSRMERRGLLRREACAEDSRYADVVLTDTGRAAIEAAAPRHVAHVREWFVDAMTSEQLAAFGDLCDAVAAKVRTSADGPCRIGFEPTGS</sequence>
<dbReference type="SMART" id="SM00347">
    <property type="entry name" value="HTH_MARR"/>
    <property type="match status" value="1"/>
</dbReference>
<evidence type="ECO:0000259" key="1">
    <source>
        <dbReference type="PROSITE" id="PS50995"/>
    </source>
</evidence>
<dbReference type="AlphaFoldDB" id="A0A516RAN7"/>
<dbReference type="EMBL" id="CP040916">
    <property type="protein sequence ID" value="QDQ12716.1"/>
    <property type="molecule type" value="Genomic_DNA"/>
</dbReference>
<evidence type="ECO:0000313" key="3">
    <source>
        <dbReference type="Proteomes" id="UP000316806"/>
    </source>
</evidence>
<gene>
    <name evidence="2" type="ORF">FH965_20880</name>
</gene>
<dbReference type="PANTHER" id="PTHR33164">
    <property type="entry name" value="TRANSCRIPTIONAL REGULATOR, MARR FAMILY"/>
    <property type="match status" value="1"/>
</dbReference>
<organism evidence="2 3">
    <name type="scientific">Streptomyces spectabilis</name>
    <dbReference type="NCBI Taxonomy" id="68270"/>
    <lineage>
        <taxon>Bacteria</taxon>
        <taxon>Bacillati</taxon>
        <taxon>Actinomycetota</taxon>
        <taxon>Actinomycetes</taxon>
        <taxon>Kitasatosporales</taxon>
        <taxon>Streptomycetaceae</taxon>
        <taxon>Streptomyces</taxon>
    </lineage>
</organism>
<dbReference type="SUPFAM" id="SSF46785">
    <property type="entry name" value="Winged helix' DNA-binding domain"/>
    <property type="match status" value="1"/>
</dbReference>
<feature type="domain" description="HTH marR-type" evidence="1">
    <location>
        <begin position="1"/>
        <end position="147"/>
    </location>
</feature>